<sequence length="58" mass="6475">MITINGMNKDELKTLLNETVDKINKIDTAHSNIFLQHIEAQNLINGLNTGDLQGKVNK</sequence>
<gene>
    <name evidence="1" type="ORF">Ctma_1147</name>
</gene>
<name>A0AAU6PHG9_9GAMM</name>
<dbReference type="EMBL" id="CP138327">
    <property type="protein sequence ID" value="WXU00432.1"/>
    <property type="molecule type" value="Genomic_DNA"/>
</dbReference>
<proteinExistence type="predicted"/>
<dbReference type="AlphaFoldDB" id="A0AAU6PHG9"/>
<accession>A0AAU6PHG9</accession>
<protein>
    <submittedName>
        <fullName evidence="1">Uncharacterized protein</fullName>
    </submittedName>
</protein>
<organism evidence="1">
    <name type="scientific">Catillopecten margaritatus gill symbiont</name>
    <dbReference type="NCBI Taxonomy" id="3083288"/>
    <lineage>
        <taxon>Bacteria</taxon>
        <taxon>Pseudomonadati</taxon>
        <taxon>Pseudomonadota</taxon>
        <taxon>Gammaproteobacteria</taxon>
        <taxon>sulfur-oxidizing symbionts</taxon>
    </lineage>
</organism>
<evidence type="ECO:0000313" key="1">
    <source>
        <dbReference type="EMBL" id="WXU00432.1"/>
    </source>
</evidence>
<reference evidence="1" key="1">
    <citation type="submission" date="2023-10" db="EMBL/GenBank/DDBJ databases">
        <title>The first scallop-associated chemosynthetic bacterial symbiont.</title>
        <authorList>
            <person name="Lin Y.-T."/>
            <person name="Sun J."/>
            <person name="Ip J.C.-H."/>
            <person name="He X."/>
            <person name="Gao Z.-M."/>
            <person name="Perez M."/>
            <person name="Xu T."/>
            <person name="Qian P.-Y."/>
            <person name="Qiu J.-W."/>
        </authorList>
    </citation>
    <scope>NUCLEOTIDE SEQUENCE</scope>
    <source>
        <strain evidence="1">Gill1</strain>
    </source>
</reference>